<organism evidence="2 3">
    <name type="scientific">Microbacterium fluvii</name>
    <dbReference type="NCBI Taxonomy" id="415215"/>
    <lineage>
        <taxon>Bacteria</taxon>
        <taxon>Bacillati</taxon>
        <taxon>Actinomycetota</taxon>
        <taxon>Actinomycetes</taxon>
        <taxon>Micrococcales</taxon>
        <taxon>Microbacteriaceae</taxon>
        <taxon>Microbacterium</taxon>
    </lineage>
</organism>
<accession>A0ABW2H8I2</accession>
<feature type="compositionally biased region" description="Basic residues" evidence="1">
    <location>
        <begin position="61"/>
        <end position="74"/>
    </location>
</feature>
<dbReference type="RefSeq" id="WP_262872594.1">
    <property type="nucleotide sequence ID" value="NZ_BAABKW010000018.1"/>
</dbReference>
<dbReference type="EMBL" id="JBHTBE010000001">
    <property type="protein sequence ID" value="MFC7267662.1"/>
    <property type="molecule type" value="Genomic_DNA"/>
</dbReference>
<keyword evidence="3" id="KW-1185">Reference proteome</keyword>
<dbReference type="Proteomes" id="UP001596507">
    <property type="component" value="Unassembled WGS sequence"/>
</dbReference>
<sequence length="74" mass="8052">MYHATFVSALLTPTRHDEPNRELAAMRARSAQSTPAATSGRVGLWARLRRALTPAPAAPGRHVRRHGHRPAGAH</sequence>
<evidence type="ECO:0000313" key="2">
    <source>
        <dbReference type="EMBL" id="MFC7267662.1"/>
    </source>
</evidence>
<protein>
    <submittedName>
        <fullName evidence="2">Uncharacterized protein</fullName>
    </submittedName>
</protein>
<reference evidence="3" key="1">
    <citation type="journal article" date="2019" name="Int. J. Syst. Evol. Microbiol.">
        <title>The Global Catalogue of Microorganisms (GCM) 10K type strain sequencing project: providing services to taxonomists for standard genome sequencing and annotation.</title>
        <authorList>
            <consortium name="The Broad Institute Genomics Platform"/>
            <consortium name="The Broad Institute Genome Sequencing Center for Infectious Disease"/>
            <person name="Wu L."/>
            <person name="Ma J."/>
        </authorList>
    </citation>
    <scope>NUCLEOTIDE SEQUENCE [LARGE SCALE GENOMIC DNA]</scope>
    <source>
        <strain evidence="3">CGMCC 1.15772</strain>
    </source>
</reference>
<evidence type="ECO:0000256" key="1">
    <source>
        <dbReference type="SAM" id="MobiDB-lite"/>
    </source>
</evidence>
<feature type="region of interest" description="Disordered" evidence="1">
    <location>
        <begin position="53"/>
        <end position="74"/>
    </location>
</feature>
<proteinExistence type="predicted"/>
<name>A0ABW2H8I2_9MICO</name>
<comment type="caution">
    <text evidence="2">The sequence shown here is derived from an EMBL/GenBank/DDBJ whole genome shotgun (WGS) entry which is preliminary data.</text>
</comment>
<evidence type="ECO:0000313" key="3">
    <source>
        <dbReference type="Proteomes" id="UP001596507"/>
    </source>
</evidence>
<gene>
    <name evidence="2" type="ORF">ACFQRL_01675</name>
</gene>